<dbReference type="Proteomes" id="UP000092555">
    <property type="component" value="Unassembled WGS sequence"/>
</dbReference>
<comment type="subcellular location">
    <subcellularLocation>
        <location evidence="1">Golgi apparatus membrane</location>
        <topology evidence="1">Peripheral membrane protein</topology>
    </subcellularLocation>
</comment>
<accession>A0A1A0H5V4</accession>
<dbReference type="OrthoDB" id="18786at2759"/>
<keyword evidence="3" id="KW-0333">Golgi apparatus</keyword>
<dbReference type="EMBL" id="LXTC01000007">
    <property type="protein sequence ID" value="OBA19287.1"/>
    <property type="molecule type" value="Genomic_DNA"/>
</dbReference>
<evidence type="ECO:0000256" key="1">
    <source>
        <dbReference type="ARBA" id="ARBA00004395"/>
    </source>
</evidence>
<dbReference type="GeneID" id="30031084"/>
<dbReference type="RefSeq" id="XP_018709819.1">
    <property type="nucleotide sequence ID" value="XM_018858108.1"/>
</dbReference>
<keyword evidence="4" id="KW-0472">Membrane</keyword>
<evidence type="ECO:0000313" key="7">
    <source>
        <dbReference type="EMBL" id="OBA19287.1"/>
    </source>
</evidence>
<comment type="caution">
    <text evidence="7">The sequence shown here is derived from an EMBL/GenBank/DDBJ whole genome shotgun (WGS) entry which is preliminary data.</text>
</comment>
<dbReference type="STRING" id="869754.A0A1A0H5V4"/>
<name>A0A1A0H5V4_9ASCO</name>
<evidence type="ECO:0000259" key="5">
    <source>
        <dbReference type="Pfam" id="PF10392"/>
    </source>
</evidence>
<feature type="domain" description="Conserved oligomeric Golgi complex subunit 5 N-terminal" evidence="5">
    <location>
        <begin position="8"/>
        <end position="140"/>
    </location>
</feature>
<evidence type="ECO:0000259" key="6">
    <source>
        <dbReference type="Pfam" id="PF20649"/>
    </source>
</evidence>
<dbReference type="InterPro" id="IPR019465">
    <property type="entry name" value="Cog5"/>
</dbReference>
<keyword evidence="8" id="KW-1185">Reference proteome</keyword>
<proteinExistence type="predicted"/>
<reference evidence="7 8" key="1">
    <citation type="submission" date="2016-05" db="EMBL/GenBank/DDBJ databases">
        <title>Comparative genomics of biotechnologically important yeasts.</title>
        <authorList>
            <consortium name="DOE Joint Genome Institute"/>
            <person name="Riley R."/>
            <person name="Haridas S."/>
            <person name="Wolfe K.H."/>
            <person name="Lopes M.R."/>
            <person name="Hittinger C.T."/>
            <person name="Goker M."/>
            <person name="Salamov A."/>
            <person name="Wisecaver J."/>
            <person name="Long T.M."/>
            <person name="Aerts A.L."/>
            <person name="Barry K."/>
            <person name="Choi C."/>
            <person name="Clum A."/>
            <person name="Coughlan A.Y."/>
            <person name="Deshpande S."/>
            <person name="Douglass A.P."/>
            <person name="Hanson S.J."/>
            <person name="Klenk H.-P."/>
            <person name="LaButti K."/>
            <person name="Lapidus A."/>
            <person name="Lindquist E."/>
            <person name="Lipzen A."/>
            <person name="Meier-kolthoff J.P."/>
            <person name="Ohm R.A."/>
            <person name="Otillar R.P."/>
            <person name="Pangilinan J."/>
            <person name="Peng Y."/>
            <person name="Rokas A."/>
            <person name="Rosa C.A."/>
            <person name="Scheuner C."/>
            <person name="Sibirny A.A."/>
            <person name="Slot J.C."/>
            <person name="Stielow J.B."/>
            <person name="Sun H."/>
            <person name="Kurtzman C.P."/>
            <person name="Blackwell M."/>
            <person name="Grigoriev I.V."/>
            <person name="Jeffries T.W."/>
        </authorList>
    </citation>
    <scope>NUCLEOTIDE SEQUENCE [LARGE SCALE GENOMIC DNA]</scope>
    <source>
        <strain evidence="7 8">NRRL YB-4993</strain>
    </source>
</reference>
<dbReference type="Pfam" id="PF20649">
    <property type="entry name" value="COG5_C"/>
    <property type="match status" value="1"/>
</dbReference>
<gene>
    <name evidence="7" type="ORF">METBIDRAFT_46973</name>
</gene>
<dbReference type="GO" id="GO:0017119">
    <property type="term" value="C:Golgi transport complex"/>
    <property type="evidence" value="ECO:0007669"/>
    <property type="project" value="InterPro"/>
</dbReference>
<protein>
    <recommendedName>
        <fullName evidence="2">Conserved oligomeric Golgi complex subunit 5</fullName>
    </recommendedName>
</protein>
<dbReference type="GO" id="GO:0006891">
    <property type="term" value="P:intra-Golgi vesicle-mediated transport"/>
    <property type="evidence" value="ECO:0007669"/>
    <property type="project" value="InterPro"/>
</dbReference>
<dbReference type="InterPro" id="IPR049176">
    <property type="entry name" value="COG5_N"/>
</dbReference>
<dbReference type="AlphaFoldDB" id="A0A1A0H5V4"/>
<dbReference type="GO" id="GO:0000139">
    <property type="term" value="C:Golgi membrane"/>
    <property type="evidence" value="ECO:0007669"/>
    <property type="project" value="UniProtKB-SubCell"/>
</dbReference>
<dbReference type="PANTHER" id="PTHR13228:SF3">
    <property type="entry name" value="CONSERVED OLIGOMERIC GOLGI COMPLEX SUBUNIT 5"/>
    <property type="match status" value="1"/>
</dbReference>
<feature type="domain" description="Conserved oligomeric Golgi complex subunit 5 helical" evidence="6">
    <location>
        <begin position="184"/>
        <end position="372"/>
    </location>
</feature>
<sequence length="393" mass="43582">MSELEDFEAFLGDEFDQTRFAASLLQATNVVDDTELDLSTPLKKLKFDVNECNKRMESLASAHHNQLLRNIDKVEVNRKLMNDIITPLTARLKSAYERISKDVISPYDDAVKLNKALQKIHQTSKLLRGTSFFVVLLQQLHECEKSVQLSEESKEVVRLAKNYTQIASFFKNPEDVAKDSSTDLLSIKLIRDYSPLFQVKSAEFIAGLEEKISNDLGHHSSFNANNSSLQNNVLALYVMAPQQLSSLIDRSAMTKSIQIALAQLTRSLQSPRTLASAFAEIKQSASNFSSTLSALFINCDALEAVGDMEPLSLLNNFILSLPDAHGSSIEDIYWSRLAYKFKKSVAATMARGGPIARNLKSQHTVLLNSVDSALEGTTAEMIKDALSLIGSQN</sequence>
<dbReference type="Pfam" id="PF10392">
    <property type="entry name" value="COG5_N"/>
    <property type="match status" value="1"/>
</dbReference>
<dbReference type="PANTHER" id="PTHR13228">
    <property type="entry name" value="CONSERVED OLIGOMERIC GOLGI COMPLEX COMPONENT 5"/>
    <property type="match status" value="1"/>
</dbReference>
<organism evidence="7 8">
    <name type="scientific">Metschnikowia bicuspidata var. bicuspidata NRRL YB-4993</name>
    <dbReference type="NCBI Taxonomy" id="869754"/>
    <lineage>
        <taxon>Eukaryota</taxon>
        <taxon>Fungi</taxon>
        <taxon>Dikarya</taxon>
        <taxon>Ascomycota</taxon>
        <taxon>Saccharomycotina</taxon>
        <taxon>Pichiomycetes</taxon>
        <taxon>Metschnikowiaceae</taxon>
        <taxon>Metschnikowia</taxon>
    </lineage>
</organism>
<evidence type="ECO:0000256" key="2">
    <source>
        <dbReference type="ARBA" id="ARBA00020974"/>
    </source>
</evidence>
<dbReference type="InterPro" id="IPR048485">
    <property type="entry name" value="COG5_helical"/>
</dbReference>
<evidence type="ECO:0000313" key="8">
    <source>
        <dbReference type="Proteomes" id="UP000092555"/>
    </source>
</evidence>
<evidence type="ECO:0000256" key="3">
    <source>
        <dbReference type="ARBA" id="ARBA00023034"/>
    </source>
</evidence>
<evidence type="ECO:0000256" key="4">
    <source>
        <dbReference type="ARBA" id="ARBA00023136"/>
    </source>
</evidence>